<dbReference type="PANTHER" id="PTHR44591">
    <property type="entry name" value="STRESS RESPONSE REGULATOR PROTEIN 1"/>
    <property type="match status" value="1"/>
</dbReference>
<comment type="caution">
    <text evidence="4">The sequence shown here is derived from an EMBL/GenBank/DDBJ whole genome shotgun (WGS) entry which is preliminary data.</text>
</comment>
<dbReference type="GeneID" id="88828608"/>
<gene>
    <name evidence="4" type="ORF">BCY89_15205</name>
</gene>
<keyword evidence="1 2" id="KW-0597">Phosphoprotein</keyword>
<dbReference type="GO" id="GO:0000160">
    <property type="term" value="P:phosphorelay signal transduction system"/>
    <property type="evidence" value="ECO:0007669"/>
    <property type="project" value="InterPro"/>
</dbReference>
<feature type="modified residue" description="4-aspartylphosphate" evidence="2">
    <location>
        <position position="59"/>
    </location>
</feature>
<evidence type="ECO:0000256" key="1">
    <source>
        <dbReference type="ARBA" id="ARBA00022553"/>
    </source>
</evidence>
<dbReference type="Proteomes" id="UP000286402">
    <property type="component" value="Unassembled WGS sequence"/>
</dbReference>
<dbReference type="PANTHER" id="PTHR44591:SF3">
    <property type="entry name" value="RESPONSE REGULATORY DOMAIN-CONTAINING PROTEIN"/>
    <property type="match status" value="1"/>
</dbReference>
<dbReference type="InterPro" id="IPR001789">
    <property type="entry name" value="Sig_transdc_resp-reg_receiver"/>
</dbReference>
<evidence type="ECO:0000313" key="4">
    <source>
        <dbReference type="EMBL" id="RKF32519.1"/>
    </source>
</evidence>
<evidence type="ECO:0000259" key="3">
    <source>
        <dbReference type="PROSITE" id="PS50110"/>
    </source>
</evidence>
<dbReference type="RefSeq" id="WP_075990646.1">
    <property type="nucleotide sequence ID" value="NZ_CP080574.1"/>
</dbReference>
<dbReference type="InterPro" id="IPR050595">
    <property type="entry name" value="Bact_response_regulator"/>
</dbReference>
<sequence length="148" mass="17411">MDKKLKLAFADDNVLHLKVIEHLAREMGNYEMLYSCHSGKELVHLLETNMEQPDVCILDLHMPEMDGMETARVLKSRYPMIRLFGYSASESADEKKRFLDSGVKLVFSKQSPRKMLTSIYHYTMLCENLDIIDFEKNLFRKWNFVNQL</sequence>
<organism evidence="4 5">
    <name type="scientific">Sphingobacterium siyangense</name>
    <dbReference type="NCBI Taxonomy" id="459529"/>
    <lineage>
        <taxon>Bacteria</taxon>
        <taxon>Pseudomonadati</taxon>
        <taxon>Bacteroidota</taxon>
        <taxon>Sphingobacteriia</taxon>
        <taxon>Sphingobacteriales</taxon>
        <taxon>Sphingobacteriaceae</taxon>
        <taxon>Sphingobacterium</taxon>
    </lineage>
</organism>
<dbReference type="SUPFAM" id="SSF52172">
    <property type="entry name" value="CheY-like"/>
    <property type="match status" value="1"/>
</dbReference>
<protein>
    <recommendedName>
        <fullName evidence="3">Response regulatory domain-containing protein</fullName>
    </recommendedName>
</protein>
<accession>A0A420FHV7</accession>
<proteinExistence type="predicted"/>
<feature type="domain" description="Response regulatory" evidence="3">
    <location>
        <begin position="6"/>
        <end position="124"/>
    </location>
</feature>
<dbReference type="Pfam" id="PF00072">
    <property type="entry name" value="Response_reg"/>
    <property type="match status" value="1"/>
</dbReference>
<name>A0A420FHV7_9SPHI</name>
<reference evidence="4 5" key="1">
    <citation type="submission" date="2016-07" db="EMBL/GenBank/DDBJ databases">
        <title>Genome analysis of Sphingobacterium siyangense T12B17.</title>
        <authorList>
            <person name="Xu D."/>
            <person name="Su Y."/>
            <person name="Zheng S."/>
        </authorList>
    </citation>
    <scope>NUCLEOTIDE SEQUENCE [LARGE SCALE GENOMIC DNA]</scope>
    <source>
        <strain evidence="4 5">T12B17</strain>
    </source>
</reference>
<evidence type="ECO:0000313" key="5">
    <source>
        <dbReference type="Proteomes" id="UP000286402"/>
    </source>
</evidence>
<dbReference type="SMART" id="SM00448">
    <property type="entry name" value="REC"/>
    <property type="match status" value="1"/>
</dbReference>
<dbReference type="PROSITE" id="PS50110">
    <property type="entry name" value="RESPONSE_REGULATORY"/>
    <property type="match status" value="1"/>
</dbReference>
<keyword evidence="5" id="KW-1185">Reference proteome</keyword>
<dbReference type="EMBL" id="MCAQ01000027">
    <property type="protein sequence ID" value="RKF32519.1"/>
    <property type="molecule type" value="Genomic_DNA"/>
</dbReference>
<dbReference type="InterPro" id="IPR011006">
    <property type="entry name" value="CheY-like_superfamily"/>
</dbReference>
<evidence type="ECO:0000256" key="2">
    <source>
        <dbReference type="PROSITE-ProRule" id="PRU00169"/>
    </source>
</evidence>
<dbReference type="Gene3D" id="3.40.50.2300">
    <property type="match status" value="1"/>
</dbReference>
<dbReference type="AlphaFoldDB" id="A0A420FHV7"/>